<evidence type="ECO:0000256" key="2">
    <source>
        <dbReference type="SAM" id="Coils"/>
    </source>
</evidence>
<dbReference type="PANTHER" id="PTHR40375:SF2">
    <property type="entry name" value="SPORULATION-SPECIFIC PROTEIN 22"/>
    <property type="match status" value="1"/>
</dbReference>
<organism evidence="3 4">
    <name type="scientific">Calocera cornea HHB12733</name>
    <dbReference type="NCBI Taxonomy" id="1353952"/>
    <lineage>
        <taxon>Eukaryota</taxon>
        <taxon>Fungi</taxon>
        <taxon>Dikarya</taxon>
        <taxon>Basidiomycota</taxon>
        <taxon>Agaricomycotina</taxon>
        <taxon>Dacrymycetes</taxon>
        <taxon>Dacrymycetales</taxon>
        <taxon>Dacrymycetaceae</taxon>
        <taxon>Calocera</taxon>
    </lineage>
</organism>
<feature type="coiled-coil region" evidence="2">
    <location>
        <begin position="505"/>
        <end position="532"/>
    </location>
</feature>
<evidence type="ECO:0000256" key="1">
    <source>
        <dbReference type="ARBA" id="ARBA00023254"/>
    </source>
</evidence>
<evidence type="ECO:0000313" key="3">
    <source>
        <dbReference type="EMBL" id="KZT61782.1"/>
    </source>
</evidence>
<accession>A0A165JFV6</accession>
<dbReference type="GO" id="GO:0090173">
    <property type="term" value="P:regulation of synaptonemal complex assembly"/>
    <property type="evidence" value="ECO:0007669"/>
    <property type="project" value="InterPro"/>
</dbReference>
<dbReference type="PANTHER" id="PTHR40375">
    <property type="entry name" value="SPORULATION-SPECIFIC PROTEIN 22"/>
    <property type="match status" value="1"/>
</dbReference>
<keyword evidence="4" id="KW-1185">Reference proteome</keyword>
<name>A0A165JFV6_9BASI</name>
<dbReference type="STRING" id="1353952.A0A165JFV6"/>
<dbReference type="Pfam" id="PF08631">
    <property type="entry name" value="SPO22"/>
    <property type="match status" value="1"/>
</dbReference>
<protein>
    <recommendedName>
        <fullName evidence="5">Protein ZIP4 homolog</fullName>
    </recommendedName>
</protein>
<dbReference type="OrthoDB" id="65716at2759"/>
<dbReference type="Proteomes" id="UP000076842">
    <property type="component" value="Unassembled WGS sequence"/>
</dbReference>
<dbReference type="EMBL" id="KV423920">
    <property type="protein sequence ID" value="KZT61782.1"/>
    <property type="molecule type" value="Genomic_DNA"/>
</dbReference>
<reference evidence="3 4" key="1">
    <citation type="journal article" date="2016" name="Mol. Biol. Evol.">
        <title>Comparative Genomics of Early-Diverging Mushroom-Forming Fungi Provides Insights into the Origins of Lignocellulose Decay Capabilities.</title>
        <authorList>
            <person name="Nagy L.G."/>
            <person name="Riley R."/>
            <person name="Tritt A."/>
            <person name="Adam C."/>
            <person name="Daum C."/>
            <person name="Floudas D."/>
            <person name="Sun H."/>
            <person name="Yadav J.S."/>
            <person name="Pangilinan J."/>
            <person name="Larsson K.H."/>
            <person name="Matsuura K."/>
            <person name="Barry K."/>
            <person name="Labutti K."/>
            <person name="Kuo R."/>
            <person name="Ohm R.A."/>
            <person name="Bhattacharya S.S."/>
            <person name="Shirouzu T."/>
            <person name="Yoshinaga Y."/>
            <person name="Martin F.M."/>
            <person name="Grigoriev I.V."/>
            <person name="Hibbett D.S."/>
        </authorList>
    </citation>
    <scope>NUCLEOTIDE SEQUENCE [LARGE SCALE GENOMIC DNA]</scope>
    <source>
        <strain evidence="3 4">HHB12733</strain>
    </source>
</reference>
<dbReference type="InParanoid" id="A0A165JFV6"/>
<dbReference type="GO" id="GO:0051321">
    <property type="term" value="P:meiotic cell cycle"/>
    <property type="evidence" value="ECO:0007669"/>
    <property type="project" value="UniProtKB-KW"/>
</dbReference>
<sequence>MKGTWDPDTNPDEKQDINPTRALSATKWFRASLQVIDRVSERESLGVRDLKRATLRSLARALFAAADINPDSLTSSEETIHELLCMLNDETGSSEHLKLLWMKLEVVKKRKGDDKELLDAFGTLIDVMELTESEVTNVLVGMNSLGDERSALKITVSRFLLTRCLEVSNKDAVCRTLLTLLFYCKKNLDDDITYRNIETALNEVTEHSGFTLDKTSSLACQTMIVGFGDLFFSSRKWTKAAAFYMLAAHQAFIVTEKTSFPRVMMKAALSLINGGELDQASHIARQCPIQDARTHYLHLMVAVKQGREEDAITAVSNMVNASGLERSQLGLVMQLARDESMRALVQSVLEALLYVFRERGEPPGDVSVLLLYRCIIRLLADRLEEPGAETEDILAALFEHLSSLQGYLAETLPKITPVSITSDLQGLWRTVYNVGVYGCLAWEDDVISEVFRHAILLMDACEKTNLGGRDSHIIAYRASASFIVVSGKVFLARGTPDSEKREALHRNVLQDIAALKAHLREARQQMATGDQEERVAKMLQTCLVYEVEQLSCLKQWTPIIQLIKETALIPAPTMDGLQMIADILWRDTDCPSDGESLVQRADPWLTTPVLYEALEAILRTSLECSRLPEAKFCRWLRALCDILLKGGKSSDRTKALQYFKQAADVLQSWRDRLDFDEVYPIDERQWLLSMAYNTGIDDFRLSITDEGSEWLSLASIFCNFVPNGQVQRAKVNRIHSDLTARFKSRR</sequence>
<dbReference type="InterPro" id="IPR013940">
    <property type="entry name" value="Spo22/ZIP4/TEX11"/>
</dbReference>
<proteinExistence type="predicted"/>
<keyword evidence="1" id="KW-0469">Meiosis</keyword>
<evidence type="ECO:0000313" key="4">
    <source>
        <dbReference type="Proteomes" id="UP000076842"/>
    </source>
</evidence>
<dbReference type="AlphaFoldDB" id="A0A165JFV6"/>
<evidence type="ECO:0008006" key="5">
    <source>
        <dbReference type="Google" id="ProtNLM"/>
    </source>
</evidence>
<keyword evidence="2" id="KW-0175">Coiled coil</keyword>
<gene>
    <name evidence="3" type="ORF">CALCODRAFT_463563</name>
</gene>
<dbReference type="InterPro" id="IPR039057">
    <property type="entry name" value="Spo22/ZIP4"/>
</dbReference>